<gene>
    <name evidence="2" type="ORF">EGT50_10905</name>
</gene>
<comment type="caution">
    <text evidence="2">The sequence shown here is derived from an EMBL/GenBank/DDBJ whole genome shotgun (WGS) entry which is preliminary data.</text>
</comment>
<proteinExistence type="predicted"/>
<dbReference type="OrthoDB" id="8244441at2"/>
<feature type="domain" description="Amidohydrolase-related" evidence="1">
    <location>
        <begin position="222"/>
        <end position="392"/>
    </location>
</feature>
<dbReference type="Gene3D" id="3.20.20.140">
    <property type="entry name" value="Metal-dependent hydrolases"/>
    <property type="match status" value="1"/>
</dbReference>
<reference evidence="2 3" key="1">
    <citation type="submission" date="2018-11" db="EMBL/GenBank/DDBJ databases">
        <title>Rhodococcus spongicola sp. nov. and Rhodococcus xishaensis sp. nov. from marine sponges.</title>
        <authorList>
            <person name="Li L."/>
            <person name="Lin H.W."/>
        </authorList>
    </citation>
    <scope>NUCLEOTIDE SEQUENCE [LARGE SCALE GENOMIC DNA]</scope>
    <source>
        <strain evidence="2 3">LHW51113</strain>
    </source>
</reference>
<dbReference type="PANTHER" id="PTHR43383">
    <property type="entry name" value="NODULIN 6"/>
    <property type="match status" value="1"/>
</dbReference>
<dbReference type="InterPro" id="IPR032466">
    <property type="entry name" value="Metal_Hydrolase"/>
</dbReference>
<name>A0A3S3BIA5_9NOCA</name>
<dbReference type="PANTHER" id="PTHR43383:SF2">
    <property type="entry name" value="AMIDOHYDROLASE 2 FAMILY PROTEIN"/>
    <property type="match status" value="1"/>
</dbReference>
<keyword evidence="3" id="KW-1185">Reference proteome</keyword>
<dbReference type="SUPFAM" id="SSF51556">
    <property type="entry name" value="Metallo-dependent hydrolases"/>
    <property type="match status" value="1"/>
</dbReference>
<dbReference type="GO" id="GO:0016787">
    <property type="term" value="F:hydrolase activity"/>
    <property type="evidence" value="ECO:0007669"/>
    <property type="project" value="UniProtKB-KW"/>
</dbReference>
<dbReference type="Pfam" id="PF04909">
    <property type="entry name" value="Amidohydro_2"/>
    <property type="match status" value="1"/>
</dbReference>
<dbReference type="Proteomes" id="UP000283479">
    <property type="component" value="Unassembled WGS sequence"/>
</dbReference>
<organism evidence="2 3">
    <name type="scientific">Rhodococcus xishaensis</name>
    <dbReference type="NCBI Taxonomy" id="2487364"/>
    <lineage>
        <taxon>Bacteria</taxon>
        <taxon>Bacillati</taxon>
        <taxon>Actinomycetota</taxon>
        <taxon>Actinomycetes</taxon>
        <taxon>Mycobacteriales</taxon>
        <taxon>Nocardiaceae</taxon>
        <taxon>Rhodococcus</taxon>
    </lineage>
</organism>
<sequence>MAGVAPFSDDTPRAPGAGSIAEMVEALPLVDHHCHGIARAPLERTAFESLLSEAAAPGRWHGSLFDTQVGVAVRRLCGPVLDLDPHAEPDEYLERRAELGVDEVSRRLLHAAGISEFLVDTGFQPEQLTTPDALAAYAGTTAREVVRLERVAEETIAVCSAGTFAQECRARLGEAARTAIAFKSIAAYRVGLDLAPERPSDAAVFTAAARWLSGVAAGRPIRLADETLIRFLIWTAIDLGLPIQFHVGYGDTDINLARTDPSLLTPLLRATADLGVPIMLLHNYPFHRHAGYLAQVFDHVFVDVGLAVQNVGRGGAARILAELLELAPFGSVLFSTDAYGLPELFHVSAVRFREALVTVAEAEVAFGDWSEGDAMRIARMIGSGNANRAYRLEQ</sequence>
<protein>
    <submittedName>
        <fullName evidence="2">Amidohydrolase</fullName>
    </submittedName>
</protein>
<dbReference type="AlphaFoldDB" id="A0A3S3BIA5"/>
<evidence type="ECO:0000259" key="1">
    <source>
        <dbReference type="Pfam" id="PF04909"/>
    </source>
</evidence>
<keyword evidence="2" id="KW-0378">Hydrolase</keyword>
<accession>A0A3S3BIA5</accession>
<dbReference type="EMBL" id="RKLO01000004">
    <property type="protein sequence ID" value="RVW01950.1"/>
    <property type="molecule type" value="Genomic_DNA"/>
</dbReference>
<dbReference type="InterPro" id="IPR006680">
    <property type="entry name" value="Amidohydro-rel"/>
</dbReference>
<evidence type="ECO:0000313" key="3">
    <source>
        <dbReference type="Proteomes" id="UP000283479"/>
    </source>
</evidence>
<evidence type="ECO:0000313" key="2">
    <source>
        <dbReference type="EMBL" id="RVW01950.1"/>
    </source>
</evidence>